<dbReference type="HOGENOM" id="CLU_094179_0_0_6"/>
<feature type="chain" id="PRO_5003009832" description="Thioredoxin-like fold domain-containing protein" evidence="1">
    <location>
        <begin position="31"/>
        <end position="208"/>
    </location>
</feature>
<accession>D0KWE0</accession>
<reference evidence="3 4" key="1">
    <citation type="submission" date="2009-10" db="EMBL/GenBank/DDBJ databases">
        <title>Complete sequence of Halothiobacillus neapolitanus c2.</title>
        <authorList>
            <consortium name="US DOE Joint Genome Institute"/>
            <person name="Lucas S."/>
            <person name="Copeland A."/>
            <person name="Lapidus A."/>
            <person name="Glavina del Rio T."/>
            <person name="Tice H."/>
            <person name="Bruce D."/>
            <person name="Goodwin L."/>
            <person name="Pitluck S."/>
            <person name="Davenport K."/>
            <person name="Brettin T."/>
            <person name="Detter J.C."/>
            <person name="Han C."/>
            <person name="Tapia R."/>
            <person name="Larimer F."/>
            <person name="Land M."/>
            <person name="Hauser L."/>
            <person name="Kyrpides N."/>
            <person name="Mikhailova N."/>
            <person name="Kerfeld C."/>
            <person name="Cannon G."/>
            <person name="Heinhort S."/>
        </authorList>
    </citation>
    <scope>NUCLEOTIDE SEQUENCE [LARGE SCALE GENOMIC DNA]</scope>
    <source>
        <strain evidence="4">ATCC 23641 / c2</strain>
    </source>
</reference>
<dbReference type="Pfam" id="PF13462">
    <property type="entry name" value="Thioredoxin_4"/>
    <property type="match status" value="1"/>
</dbReference>
<organism evidence="3 4">
    <name type="scientific">Halothiobacillus neapolitanus (strain ATCC 23641 / DSM 15147 / CIP 104769 / NCIMB 8539 / c2)</name>
    <name type="common">Thiobacillus neapolitanus</name>
    <dbReference type="NCBI Taxonomy" id="555778"/>
    <lineage>
        <taxon>Bacteria</taxon>
        <taxon>Pseudomonadati</taxon>
        <taxon>Pseudomonadota</taxon>
        <taxon>Gammaproteobacteria</taxon>
        <taxon>Chromatiales</taxon>
        <taxon>Halothiobacillaceae</taxon>
        <taxon>Halothiobacillus</taxon>
    </lineage>
</organism>
<gene>
    <name evidence="3" type="ordered locus">Hneap_2228</name>
</gene>
<dbReference type="RefSeq" id="WP_012825074.1">
    <property type="nucleotide sequence ID" value="NC_013422.1"/>
</dbReference>
<protein>
    <recommendedName>
        <fullName evidence="2">Thioredoxin-like fold domain-containing protein</fullName>
    </recommendedName>
</protein>
<evidence type="ECO:0000256" key="1">
    <source>
        <dbReference type="SAM" id="SignalP"/>
    </source>
</evidence>
<dbReference type="PANTHER" id="PTHR35272:SF4">
    <property type="entry name" value="THIOL:DISULFIDE INTERCHANGE PROTEIN DSBG"/>
    <property type="match status" value="1"/>
</dbReference>
<evidence type="ECO:0000259" key="2">
    <source>
        <dbReference type="Pfam" id="PF13462"/>
    </source>
</evidence>
<dbReference type="PANTHER" id="PTHR35272">
    <property type="entry name" value="THIOL:DISULFIDE INTERCHANGE PROTEIN DSBC-RELATED"/>
    <property type="match status" value="1"/>
</dbReference>
<dbReference type="AlphaFoldDB" id="D0KWE0"/>
<dbReference type="Gene3D" id="3.40.30.10">
    <property type="entry name" value="Glutaredoxin"/>
    <property type="match status" value="1"/>
</dbReference>
<proteinExistence type="predicted"/>
<keyword evidence="4" id="KW-1185">Reference proteome</keyword>
<dbReference type="InterPro" id="IPR036249">
    <property type="entry name" value="Thioredoxin-like_sf"/>
</dbReference>
<keyword evidence="1" id="KW-0732">Signal</keyword>
<evidence type="ECO:0000313" key="3">
    <source>
        <dbReference type="EMBL" id="ACX97043.1"/>
    </source>
</evidence>
<dbReference type="EMBL" id="CP001801">
    <property type="protein sequence ID" value="ACX97043.1"/>
    <property type="molecule type" value="Genomic_DNA"/>
</dbReference>
<feature type="domain" description="Thioredoxin-like fold" evidence="2">
    <location>
        <begin position="45"/>
        <end position="92"/>
    </location>
</feature>
<dbReference type="InterPro" id="IPR012336">
    <property type="entry name" value="Thioredoxin-like_fold"/>
</dbReference>
<dbReference type="InterPro" id="IPR051470">
    <property type="entry name" value="Thiol:disulfide_interchange"/>
</dbReference>
<feature type="signal peptide" evidence="1">
    <location>
        <begin position="1"/>
        <end position="30"/>
    </location>
</feature>
<name>D0KWE0_HALNC</name>
<dbReference type="KEGG" id="hna:Hneap_2228"/>
<dbReference type="STRING" id="555778.Hneap_2228"/>
<evidence type="ECO:0000313" key="4">
    <source>
        <dbReference type="Proteomes" id="UP000009102"/>
    </source>
</evidence>
<dbReference type="SUPFAM" id="SSF52833">
    <property type="entry name" value="Thioredoxin-like"/>
    <property type="match status" value="1"/>
</dbReference>
<dbReference type="Proteomes" id="UP000009102">
    <property type="component" value="Chromosome"/>
</dbReference>
<dbReference type="OrthoDB" id="12976at2"/>
<sequence length="208" mass="22570">MIRRTIHHLPLRHLVFLLLLAMMLVPSTQAADSRATAVAIASELTTTTWIGQGDGQKIVYFFFDPNCPHCNEAYERIKPILAADKDIQMRYVPMGVLLPSSAGKAAAIIQSADPLAAYHRMEEGYGFSSQGDGGAIEPIKDISPATQKALDANYAILKNNHIPGMPLIVFQGDDGKPFMLFGTKSAEFYRKLLAHVAPGPFGGGHPIP</sequence>
<dbReference type="eggNOG" id="COG1651">
    <property type="taxonomic scope" value="Bacteria"/>
</dbReference>